<reference evidence="3 4" key="1">
    <citation type="submission" date="2017-01" db="EMBL/GenBank/DDBJ databases">
        <title>Genome sequencing of Rhodoferax fermentans JCM 7819.</title>
        <authorList>
            <person name="Kim Y.J."/>
            <person name="Farh M.E.-A."/>
            <person name="Yang D.-C."/>
        </authorList>
    </citation>
    <scope>NUCLEOTIDE SEQUENCE [LARGE SCALE GENOMIC DNA]</scope>
    <source>
        <strain evidence="3 4">JCM 7819</strain>
    </source>
</reference>
<evidence type="ECO:0000313" key="4">
    <source>
        <dbReference type="Proteomes" id="UP000190750"/>
    </source>
</evidence>
<dbReference type="EMBL" id="MTJN01000002">
    <property type="protein sequence ID" value="OOV07552.1"/>
    <property type="molecule type" value="Genomic_DNA"/>
</dbReference>
<dbReference type="HAMAP" id="MF_02117">
    <property type="entry name" value="CowN"/>
    <property type="match status" value="1"/>
</dbReference>
<dbReference type="OrthoDB" id="7689335at2"/>
<proteinExistence type="inferred from homology"/>
<comment type="function">
    <text evidence="2">Is required to sustain N(2)-dependent growth in the presence of low levels of carbon monoxide (CO). Probably acts by protecting the N(2) fixation ability of the nitrogenase complex, which is inactivated in the presence of CO.</text>
</comment>
<accession>A0A1T1ATW2</accession>
<keyword evidence="4" id="KW-1185">Reference proteome</keyword>
<dbReference type="STRING" id="28066.RF819_13155"/>
<dbReference type="GO" id="GO:0009399">
    <property type="term" value="P:nitrogen fixation"/>
    <property type="evidence" value="ECO:0007669"/>
    <property type="project" value="UniProtKB-UniRule"/>
</dbReference>
<evidence type="ECO:0000256" key="2">
    <source>
        <dbReference type="HAMAP-Rule" id="MF_02117"/>
    </source>
</evidence>
<dbReference type="AlphaFoldDB" id="A0A1T1ATW2"/>
<dbReference type="Proteomes" id="UP000190750">
    <property type="component" value="Unassembled WGS sequence"/>
</dbReference>
<comment type="similarity">
    <text evidence="2">Belongs to the CowN family.</text>
</comment>
<dbReference type="Pfam" id="PF20543">
    <property type="entry name" value="CowN"/>
    <property type="match status" value="1"/>
</dbReference>
<comment type="caution">
    <text evidence="3">The sequence shown here is derived from an EMBL/GenBank/DDBJ whole genome shotgun (WGS) entry which is preliminary data.</text>
</comment>
<sequence>MNTVDRYRSFKGIDFDGQAARMIARIEAHTQGQNDPFWAYFFQRRNATEGMRYDDQLLLSSFVNQIRELLEARHDETGLAWLDQLETECF</sequence>
<keyword evidence="1 2" id="KW-0535">Nitrogen fixation</keyword>
<dbReference type="NCBIfam" id="NF033689">
    <property type="entry name" value="N2Fix_CO_CowN"/>
    <property type="match status" value="1"/>
</dbReference>
<evidence type="ECO:0000256" key="1">
    <source>
        <dbReference type="ARBA" id="ARBA00023231"/>
    </source>
</evidence>
<dbReference type="RefSeq" id="WP_078365401.1">
    <property type="nucleotide sequence ID" value="NZ_MTJN01000002.1"/>
</dbReference>
<organism evidence="3 4">
    <name type="scientific">Rhodoferax fermentans</name>
    <dbReference type="NCBI Taxonomy" id="28066"/>
    <lineage>
        <taxon>Bacteria</taxon>
        <taxon>Pseudomonadati</taxon>
        <taxon>Pseudomonadota</taxon>
        <taxon>Betaproteobacteria</taxon>
        <taxon>Burkholderiales</taxon>
        <taxon>Comamonadaceae</taxon>
        <taxon>Rhodoferax</taxon>
    </lineage>
</organism>
<protein>
    <recommendedName>
        <fullName evidence="2">N(2)-fixation sustaining protein CowN</fullName>
    </recommendedName>
    <alternativeName>
        <fullName evidence="2">CO weal-nitrogenase</fullName>
    </alternativeName>
</protein>
<gene>
    <name evidence="2" type="primary">cowN</name>
    <name evidence="3" type="ORF">RF819_13155</name>
</gene>
<name>A0A1T1ATW2_RHOFE</name>
<dbReference type="InterPro" id="IPR024899">
    <property type="entry name" value="CowN"/>
</dbReference>
<evidence type="ECO:0000313" key="3">
    <source>
        <dbReference type="EMBL" id="OOV07552.1"/>
    </source>
</evidence>